<keyword evidence="7 9" id="KW-0472">Membrane</keyword>
<organism evidence="11 12">
    <name type="scientific">Seiridium cardinale</name>
    <dbReference type="NCBI Taxonomy" id="138064"/>
    <lineage>
        <taxon>Eukaryota</taxon>
        <taxon>Fungi</taxon>
        <taxon>Dikarya</taxon>
        <taxon>Ascomycota</taxon>
        <taxon>Pezizomycotina</taxon>
        <taxon>Sordariomycetes</taxon>
        <taxon>Xylariomycetidae</taxon>
        <taxon>Amphisphaeriales</taxon>
        <taxon>Sporocadaceae</taxon>
        <taxon>Seiridium</taxon>
    </lineage>
</organism>
<evidence type="ECO:0000256" key="1">
    <source>
        <dbReference type="ARBA" id="ARBA00004141"/>
    </source>
</evidence>
<accession>A0ABR2YA31</accession>
<keyword evidence="12" id="KW-1185">Reference proteome</keyword>
<feature type="transmembrane region" description="Helical" evidence="9">
    <location>
        <begin position="289"/>
        <end position="310"/>
    </location>
</feature>
<evidence type="ECO:0000256" key="9">
    <source>
        <dbReference type="SAM" id="Phobius"/>
    </source>
</evidence>
<reference evidence="11 12" key="1">
    <citation type="submission" date="2024-02" db="EMBL/GenBank/DDBJ databases">
        <title>First draft genome assembly of two strains of Seiridium cardinale.</title>
        <authorList>
            <person name="Emiliani G."/>
            <person name="Scali E."/>
        </authorList>
    </citation>
    <scope>NUCLEOTIDE SEQUENCE [LARGE SCALE GENOMIC DNA]</scope>
    <source>
        <strain evidence="11 12">BM-138-000479</strain>
    </source>
</reference>
<dbReference type="SUPFAM" id="SSF54909">
    <property type="entry name" value="Dimeric alpha+beta barrel"/>
    <property type="match status" value="1"/>
</dbReference>
<gene>
    <name evidence="11" type="ORF">SCAR479_00643</name>
</gene>
<keyword evidence="4 9" id="KW-1133">Transmembrane helix</keyword>
<dbReference type="Pfam" id="PF08592">
    <property type="entry name" value="Anthrone_oxy"/>
    <property type="match status" value="1"/>
</dbReference>
<comment type="caution">
    <text evidence="11">The sequence shown here is derived from an EMBL/GenBank/DDBJ whole genome shotgun (WGS) entry which is preliminary data.</text>
</comment>
<dbReference type="Gene3D" id="3.30.70.100">
    <property type="match status" value="1"/>
</dbReference>
<evidence type="ECO:0000313" key="12">
    <source>
        <dbReference type="Proteomes" id="UP001465668"/>
    </source>
</evidence>
<evidence type="ECO:0000256" key="2">
    <source>
        <dbReference type="ARBA" id="ARBA00005986"/>
    </source>
</evidence>
<feature type="transmembrane region" description="Helical" evidence="9">
    <location>
        <begin position="159"/>
        <end position="183"/>
    </location>
</feature>
<evidence type="ECO:0000256" key="6">
    <source>
        <dbReference type="ARBA" id="ARBA00023033"/>
    </source>
</evidence>
<evidence type="ECO:0000256" key="8">
    <source>
        <dbReference type="ARBA" id="ARBA00034313"/>
    </source>
</evidence>
<dbReference type="InterPro" id="IPR011008">
    <property type="entry name" value="Dimeric_a/b-barrel"/>
</dbReference>
<evidence type="ECO:0000259" key="10">
    <source>
        <dbReference type="Pfam" id="PF07110"/>
    </source>
</evidence>
<dbReference type="InterPro" id="IPR013901">
    <property type="entry name" value="Anthrone_oxy"/>
</dbReference>
<dbReference type="Proteomes" id="UP001465668">
    <property type="component" value="Unassembled WGS sequence"/>
</dbReference>
<proteinExistence type="inferred from homology"/>
<dbReference type="PANTHER" id="PTHR35042:SF3">
    <property type="entry name" value="ANTHRONE OXYGENASE-RELATED"/>
    <property type="match status" value="1"/>
</dbReference>
<evidence type="ECO:0000256" key="7">
    <source>
        <dbReference type="ARBA" id="ARBA00023136"/>
    </source>
</evidence>
<keyword evidence="5" id="KW-0560">Oxidoreductase</keyword>
<comment type="similarity">
    <text evidence="2">Belongs to the tpcK family.</text>
</comment>
<protein>
    <submittedName>
        <fullName evidence="11">EthD domain-containing protein</fullName>
    </submittedName>
</protein>
<dbReference type="EMBL" id="JARVKM010000001">
    <property type="protein sequence ID" value="KAK9784084.1"/>
    <property type="molecule type" value="Genomic_DNA"/>
</dbReference>
<evidence type="ECO:0000256" key="4">
    <source>
        <dbReference type="ARBA" id="ARBA00022989"/>
    </source>
</evidence>
<sequence>MLPIDSEHIDLSAGYGKFLCLTICGYRKKGMSEADYRHHMTQISAPMTKDLMVKYGIVRWVQIHNQSATKAMMRQLYDPQMANLADFDCFSQVTFKSLDDYKAFKQDPAYKQRLTGDHENFADTRRSSMTIGWVEQFIDGGVVVDGMEDPSDLTTGYQLTAAVMGSFLSGAMVSLSLITIPVFLDTTPTAGQLVVQWARTYHFGHFVLPSLSVATFGLYTYISRTRAAAGRPWLSWFLAGATTITMVPFTWIMMVPINNTLFQLEAAAKAGALDTTLQETQALVMKWNIFHFTRSLLPLAGAALGALATLKRFLF</sequence>
<name>A0ABR2YA31_9PEZI</name>
<feature type="transmembrane region" description="Helical" evidence="9">
    <location>
        <begin position="234"/>
        <end position="254"/>
    </location>
</feature>
<keyword evidence="6" id="KW-0503">Monooxygenase</keyword>
<evidence type="ECO:0000256" key="3">
    <source>
        <dbReference type="ARBA" id="ARBA00022692"/>
    </source>
</evidence>
<feature type="domain" description="EthD" evidence="10">
    <location>
        <begin position="28"/>
        <end position="124"/>
    </location>
</feature>
<dbReference type="PANTHER" id="PTHR35042">
    <property type="entry name" value="ANTHRONE OXYGENASE ENCC"/>
    <property type="match status" value="1"/>
</dbReference>
<keyword evidence="3 9" id="KW-0812">Transmembrane</keyword>
<evidence type="ECO:0000256" key="5">
    <source>
        <dbReference type="ARBA" id="ARBA00023002"/>
    </source>
</evidence>
<evidence type="ECO:0000313" key="11">
    <source>
        <dbReference type="EMBL" id="KAK9784084.1"/>
    </source>
</evidence>
<feature type="transmembrane region" description="Helical" evidence="9">
    <location>
        <begin position="203"/>
        <end position="222"/>
    </location>
</feature>
<dbReference type="Pfam" id="PF07110">
    <property type="entry name" value="EthD"/>
    <property type="match status" value="1"/>
</dbReference>
<comment type="subcellular location">
    <subcellularLocation>
        <location evidence="1">Membrane</location>
        <topology evidence="1">Multi-pass membrane protein</topology>
    </subcellularLocation>
</comment>
<dbReference type="InterPro" id="IPR009799">
    <property type="entry name" value="EthD_dom"/>
</dbReference>
<comment type="similarity">
    <text evidence="8">Belongs to the anthrone oxygenase family.</text>
</comment>